<dbReference type="SUPFAM" id="SSF57701">
    <property type="entry name" value="Zn2/Cys6 DNA-binding domain"/>
    <property type="match status" value="1"/>
</dbReference>
<feature type="region of interest" description="Disordered" evidence="1">
    <location>
        <begin position="392"/>
        <end position="435"/>
    </location>
</feature>
<feature type="compositionally biased region" description="Basic and acidic residues" evidence="1">
    <location>
        <begin position="7"/>
        <end position="16"/>
    </location>
</feature>
<dbReference type="Proteomes" id="UP000799753">
    <property type="component" value="Unassembled WGS sequence"/>
</dbReference>
<feature type="region of interest" description="Disordered" evidence="1">
    <location>
        <begin position="1"/>
        <end position="54"/>
    </location>
</feature>
<feature type="compositionally biased region" description="Basic residues" evidence="1">
    <location>
        <begin position="99"/>
        <end position="114"/>
    </location>
</feature>
<evidence type="ECO:0000256" key="1">
    <source>
        <dbReference type="SAM" id="MobiDB-lite"/>
    </source>
</evidence>
<dbReference type="AlphaFoldDB" id="A0A6A6RU44"/>
<accession>A0A6A6RU44</accession>
<evidence type="ECO:0000313" key="2">
    <source>
        <dbReference type="EMBL" id="KAF2639119.1"/>
    </source>
</evidence>
<feature type="compositionally biased region" description="Acidic residues" evidence="1">
    <location>
        <begin position="40"/>
        <end position="49"/>
    </location>
</feature>
<protein>
    <submittedName>
        <fullName evidence="2">Uncharacterized protein</fullName>
    </submittedName>
</protein>
<sequence length="658" mass="73384">MSSLTLDHTKDNDQRSSKQSHTPLATVNEPDRTPSPTPSEELDDEELSIPEDPVISYGLRKNIDRKRVTTFIDEDRTGDFDPAEEARKEAQKRIESKARKQSKAKGKGKGKGKQKAVEVPKEFVRKLIVRLKFEAFGNVLNVTNSTDNWPDGHSILDTEDEHEQEERRTYFRQSTPGREPQIPVKDPYGELDDLTGYPEARGCKCCRQHLQHCSAIETGEFPCAQCTADDVDCHPLIEPKVKGRCKQCIERGTEACSYETEDCQGVQCDECFEDDIICEAGLPPSRYTVNRADIDRVMRGPDRKWVDCTNCRMLKKRCSIKKKSDKGPCKGCKKEKVPCTFYSTPIFELSRKKQGKKKVVENGESSNTAATSTGYLNIKDIAPDVHMPDSTFFSPSDLEDLEKASSDDDNGNDDDTAMRDPSPEIELEDAEGRKGTMREIRTSFAHPIKFCTGTVDDYVPDCNFCEMPAYSFVGSFERTPLVIPWPNGAGFTEIAGGHRETGDGATTMCQTCTFARLQILACEAHDVHPMPSLIPASDDFDTAAEELISAEPRSRAFQEQLLRWCSMCFSPATHGCCATQPSILGGEDDEMMEGCGLRLCGRCEKEFREVFVGDSSAMATAFDREKKAREGDEEALKVVRADVGFLKSDGLLMRSVEG</sequence>
<dbReference type="EMBL" id="MU006787">
    <property type="protein sequence ID" value="KAF2639119.1"/>
    <property type="molecule type" value="Genomic_DNA"/>
</dbReference>
<gene>
    <name evidence="2" type="ORF">P280DRAFT_403171</name>
</gene>
<feature type="region of interest" description="Disordered" evidence="1">
    <location>
        <begin position="71"/>
        <end position="115"/>
    </location>
</feature>
<feature type="compositionally biased region" description="Basic and acidic residues" evidence="1">
    <location>
        <begin position="71"/>
        <end position="98"/>
    </location>
</feature>
<reference evidence="2" key="1">
    <citation type="journal article" date="2020" name="Stud. Mycol.">
        <title>101 Dothideomycetes genomes: a test case for predicting lifestyles and emergence of pathogens.</title>
        <authorList>
            <person name="Haridas S."/>
            <person name="Albert R."/>
            <person name="Binder M."/>
            <person name="Bloem J."/>
            <person name="Labutti K."/>
            <person name="Salamov A."/>
            <person name="Andreopoulos B."/>
            <person name="Baker S."/>
            <person name="Barry K."/>
            <person name="Bills G."/>
            <person name="Bluhm B."/>
            <person name="Cannon C."/>
            <person name="Castanera R."/>
            <person name="Culley D."/>
            <person name="Daum C."/>
            <person name="Ezra D."/>
            <person name="Gonzalez J."/>
            <person name="Henrissat B."/>
            <person name="Kuo A."/>
            <person name="Liang C."/>
            <person name="Lipzen A."/>
            <person name="Lutzoni F."/>
            <person name="Magnuson J."/>
            <person name="Mondo S."/>
            <person name="Nolan M."/>
            <person name="Ohm R."/>
            <person name="Pangilinan J."/>
            <person name="Park H.-J."/>
            <person name="Ramirez L."/>
            <person name="Alfaro M."/>
            <person name="Sun H."/>
            <person name="Tritt A."/>
            <person name="Yoshinaga Y."/>
            <person name="Zwiers L.-H."/>
            <person name="Turgeon B."/>
            <person name="Goodwin S."/>
            <person name="Spatafora J."/>
            <person name="Crous P."/>
            <person name="Grigoriev I."/>
        </authorList>
    </citation>
    <scope>NUCLEOTIDE SEQUENCE</scope>
    <source>
        <strain evidence="2">CBS 473.64</strain>
    </source>
</reference>
<dbReference type="OrthoDB" id="5303703at2759"/>
<proteinExistence type="predicted"/>
<organism evidence="2 3">
    <name type="scientific">Massarina eburnea CBS 473.64</name>
    <dbReference type="NCBI Taxonomy" id="1395130"/>
    <lineage>
        <taxon>Eukaryota</taxon>
        <taxon>Fungi</taxon>
        <taxon>Dikarya</taxon>
        <taxon>Ascomycota</taxon>
        <taxon>Pezizomycotina</taxon>
        <taxon>Dothideomycetes</taxon>
        <taxon>Pleosporomycetidae</taxon>
        <taxon>Pleosporales</taxon>
        <taxon>Massarineae</taxon>
        <taxon>Massarinaceae</taxon>
        <taxon>Massarina</taxon>
    </lineage>
</organism>
<dbReference type="Gene3D" id="4.10.240.10">
    <property type="entry name" value="Zn(2)-C6 fungal-type DNA-binding domain"/>
    <property type="match status" value="1"/>
</dbReference>
<name>A0A6A6RU44_9PLEO</name>
<evidence type="ECO:0000313" key="3">
    <source>
        <dbReference type="Proteomes" id="UP000799753"/>
    </source>
</evidence>
<keyword evidence="3" id="KW-1185">Reference proteome</keyword>
<dbReference type="InterPro" id="IPR036864">
    <property type="entry name" value="Zn2-C6_fun-type_DNA-bd_sf"/>
</dbReference>
<feature type="region of interest" description="Disordered" evidence="1">
    <location>
        <begin position="156"/>
        <end position="190"/>
    </location>
</feature>
<dbReference type="GO" id="GO:0000981">
    <property type="term" value="F:DNA-binding transcription factor activity, RNA polymerase II-specific"/>
    <property type="evidence" value="ECO:0007669"/>
    <property type="project" value="InterPro"/>
</dbReference>
<dbReference type="GO" id="GO:0008270">
    <property type="term" value="F:zinc ion binding"/>
    <property type="evidence" value="ECO:0007669"/>
    <property type="project" value="InterPro"/>
</dbReference>